<protein>
    <recommendedName>
        <fullName evidence="1">Pyrrolo-quinoline quinone repeat domain-containing protein</fullName>
    </recommendedName>
</protein>
<dbReference type="SUPFAM" id="SSF50998">
    <property type="entry name" value="Quinoprotein alcohol dehydrogenase-like"/>
    <property type="match status" value="1"/>
</dbReference>
<gene>
    <name evidence="2" type="ORF">METZ01_LOCUS201786</name>
</gene>
<evidence type="ECO:0000313" key="2">
    <source>
        <dbReference type="EMBL" id="SVB48932.1"/>
    </source>
</evidence>
<dbReference type="InterPro" id="IPR015943">
    <property type="entry name" value="WD40/YVTN_repeat-like_dom_sf"/>
</dbReference>
<dbReference type="EMBL" id="UINC01044040">
    <property type="protein sequence ID" value="SVB48932.1"/>
    <property type="molecule type" value="Genomic_DNA"/>
</dbReference>
<proteinExistence type="predicted"/>
<dbReference type="PANTHER" id="PTHR34512:SF30">
    <property type="entry name" value="OUTER MEMBRANE PROTEIN ASSEMBLY FACTOR BAMB"/>
    <property type="match status" value="1"/>
</dbReference>
<evidence type="ECO:0000259" key="1">
    <source>
        <dbReference type="Pfam" id="PF13360"/>
    </source>
</evidence>
<dbReference type="InterPro" id="IPR018391">
    <property type="entry name" value="PQQ_b-propeller_rpt"/>
</dbReference>
<dbReference type="InterPro" id="IPR011047">
    <property type="entry name" value="Quinoprotein_ADH-like_sf"/>
</dbReference>
<reference evidence="2" key="1">
    <citation type="submission" date="2018-05" db="EMBL/GenBank/DDBJ databases">
        <authorList>
            <person name="Lanie J.A."/>
            <person name="Ng W.-L."/>
            <person name="Kazmierczak K.M."/>
            <person name="Andrzejewski T.M."/>
            <person name="Davidsen T.M."/>
            <person name="Wayne K.J."/>
            <person name="Tettelin H."/>
            <person name="Glass J.I."/>
            <person name="Rusch D."/>
            <person name="Podicherti R."/>
            <person name="Tsui H.-C.T."/>
            <person name="Winkler M.E."/>
        </authorList>
    </citation>
    <scope>NUCLEOTIDE SEQUENCE</scope>
</reference>
<name>A0A382EF31_9ZZZZ</name>
<dbReference type="InterPro" id="IPR002372">
    <property type="entry name" value="PQQ_rpt_dom"/>
</dbReference>
<dbReference type="Gene3D" id="2.130.10.10">
    <property type="entry name" value="YVTN repeat-like/Quinoprotein amine dehydrogenase"/>
    <property type="match status" value="1"/>
</dbReference>
<dbReference type="Pfam" id="PF13360">
    <property type="entry name" value="PQQ_2"/>
    <property type="match status" value="1"/>
</dbReference>
<sequence>MLIVALLGQAALAEAVDWRQWRGPTRNGVLPAKGLALTQLPSQPRVVWKIKSGEGLSSPVVADGTVFHFENRGGKETMVALSAADGSKKWSTSLAPVFEDGQGPRGPRCTPVVEGGQVFAQCSRGTLHCLNAKDGKLSWEIDYAQLGMRFIGEKGRVPGAKRHGFTCAPLVIGNAIYITVGGKGAGIVCIDKDTGKTIWSALDYQSGYAPPIPATLAGRQQFVCFFVEGAVGVDVRNGEELWKVPLTTDYGRHVAAPIVHGDTVVVGSHQVGLIGIRISRDGENLESKQLWKNIEAQPNISHGVRVNGHYFGIGDPAKLVCVDISTGKSAWSDDTLFFPDPKRAMATLIVMGQNILALTSGGELCLFEASPKGFNELGRTQACGINWCMPAYVDGWLFVRDGIKKKGGNLICLDLTD</sequence>
<feature type="domain" description="Pyrrolo-quinoline quinone repeat" evidence="1">
    <location>
        <begin position="111"/>
        <end position="332"/>
    </location>
</feature>
<accession>A0A382EF31</accession>
<dbReference type="SMART" id="SM00564">
    <property type="entry name" value="PQQ"/>
    <property type="match status" value="3"/>
</dbReference>
<dbReference type="PANTHER" id="PTHR34512">
    <property type="entry name" value="CELL SURFACE PROTEIN"/>
    <property type="match status" value="1"/>
</dbReference>
<organism evidence="2">
    <name type="scientific">marine metagenome</name>
    <dbReference type="NCBI Taxonomy" id="408172"/>
    <lineage>
        <taxon>unclassified sequences</taxon>
        <taxon>metagenomes</taxon>
        <taxon>ecological metagenomes</taxon>
    </lineage>
</organism>
<dbReference type="AlphaFoldDB" id="A0A382EF31"/>